<reference evidence="2 3" key="1">
    <citation type="submission" date="2023-01" db="EMBL/GenBank/DDBJ databases">
        <title>Minimal conservation of predation-associated metabolite biosynthetic gene clusters underscores biosynthetic potential of Myxococcota including descriptions for ten novel species: Archangium lansinium sp. nov., Myxococcus landrumus sp. nov., Nannocystis bai.</title>
        <authorList>
            <person name="Ahearne A."/>
            <person name="Stevens C."/>
            <person name="Dowd S."/>
        </authorList>
    </citation>
    <scope>NUCLEOTIDE SEQUENCE [LARGE SCALE GENOMIC DNA]</scope>
    <source>
        <strain evidence="2 3">WIWO2</strain>
    </source>
</reference>
<dbReference type="EMBL" id="JAQNDK010000007">
    <property type="protein sequence ID" value="MDC0685625.1"/>
    <property type="molecule type" value="Genomic_DNA"/>
</dbReference>
<keyword evidence="1" id="KW-1133">Transmembrane helix</keyword>
<evidence type="ECO:0000313" key="2">
    <source>
        <dbReference type="EMBL" id="MDC0685625.1"/>
    </source>
</evidence>
<proteinExistence type="predicted"/>
<comment type="caution">
    <text evidence="2">The sequence shown here is derived from an EMBL/GenBank/DDBJ whole genome shotgun (WGS) entry which is preliminary data.</text>
</comment>
<dbReference type="Proteomes" id="UP001217485">
    <property type="component" value="Unassembled WGS sequence"/>
</dbReference>
<feature type="transmembrane region" description="Helical" evidence="1">
    <location>
        <begin position="15"/>
        <end position="35"/>
    </location>
</feature>
<dbReference type="RefSeq" id="WP_272104022.1">
    <property type="nucleotide sequence ID" value="NZ_JAQNDK010000007.1"/>
</dbReference>
<accession>A0ABT5CGQ9</accession>
<keyword evidence="1" id="KW-0472">Membrane</keyword>
<name>A0ABT5CGQ9_9BACT</name>
<keyword evidence="1" id="KW-0812">Transmembrane</keyword>
<organism evidence="2 3">
    <name type="scientific">Sorangium atrum</name>
    <dbReference type="NCBI Taxonomy" id="2995308"/>
    <lineage>
        <taxon>Bacteria</taxon>
        <taxon>Pseudomonadati</taxon>
        <taxon>Myxococcota</taxon>
        <taxon>Polyangia</taxon>
        <taxon>Polyangiales</taxon>
        <taxon>Polyangiaceae</taxon>
        <taxon>Sorangium</taxon>
    </lineage>
</organism>
<protein>
    <submittedName>
        <fullName evidence="2">Uncharacterized protein</fullName>
    </submittedName>
</protein>
<evidence type="ECO:0000256" key="1">
    <source>
        <dbReference type="SAM" id="Phobius"/>
    </source>
</evidence>
<evidence type="ECO:0000313" key="3">
    <source>
        <dbReference type="Proteomes" id="UP001217485"/>
    </source>
</evidence>
<sequence>MARLSIGLFDGGREGGVFIAVAVVVEIAAVLAVALSRDRSCREAAWSNGQTPGVGSSP</sequence>
<keyword evidence="3" id="KW-1185">Reference proteome</keyword>
<gene>
    <name evidence="2" type="ORF">POL72_48425</name>
</gene>